<protein>
    <submittedName>
        <fullName evidence="3">Lipopolysaccharide heptosyltransferase family protein</fullName>
    </submittedName>
</protein>
<dbReference type="EMBL" id="DRNB01000070">
    <property type="protein sequence ID" value="HHJ63666.1"/>
    <property type="molecule type" value="Genomic_DNA"/>
</dbReference>
<sequence length="277" mass="31094">FILELFRDQGVKLIPYAKRMSETFSLLEKIRGYDVALAPHRSLRTALLLLASRIPVRIGFDRSEFRYAFTHTVPHRWELHEVDRNLALLTPLSPSETVREPRLLLSEKEREETLRRFGLSPGAYVVLNPFSNFPLKEWHLQGWLELIRSLTGYDLVVTGLPSDAPRVRRLKEVASFRDLVGKTSLRELMVVLGSARAVVSNDSSPVHIANAFGVPAVTIYTATSPAYGFYPLLGGYVENPAPCSPCSPNPKRCPRGEPVCVALPSAESVLERLKEFL</sequence>
<proteinExistence type="predicted"/>
<dbReference type="GO" id="GO:0009244">
    <property type="term" value="P:lipopolysaccharide core region biosynthetic process"/>
    <property type="evidence" value="ECO:0007669"/>
    <property type="project" value="TreeGrafter"/>
</dbReference>
<gene>
    <name evidence="3" type="ORF">ENJ61_02055</name>
</gene>
<reference evidence="3" key="1">
    <citation type="journal article" date="2020" name="mSystems">
        <title>Genome- and Community-Level Interaction Insights into Carbon Utilization and Element Cycling Functions of Hydrothermarchaeota in Hydrothermal Sediment.</title>
        <authorList>
            <person name="Zhou Z."/>
            <person name="Liu Y."/>
            <person name="Xu W."/>
            <person name="Pan J."/>
            <person name="Luo Z.H."/>
            <person name="Li M."/>
        </authorList>
    </citation>
    <scope>NUCLEOTIDE SEQUENCE [LARGE SCALE GENOMIC DNA]</scope>
    <source>
        <strain evidence="3">HyVt-501</strain>
    </source>
</reference>
<dbReference type="Gene3D" id="3.40.50.2000">
    <property type="entry name" value="Glycogen Phosphorylase B"/>
    <property type="match status" value="2"/>
</dbReference>
<evidence type="ECO:0000256" key="2">
    <source>
        <dbReference type="ARBA" id="ARBA00022679"/>
    </source>
</evidence>
<organism evidence="3">
    <name type="scientific">Aquifex aeolicus</name>
    <dbReference type="NCBI Taxonomy" id="63363"/>
    <lineage>
        <taxon>Bacteria</taxon>
        <taxon>Pseudomonadati</taxon>
        <taxon>Aquificota</taxon>
        <taxon>Aquificia</taxon>
        <taxon>Aquificales</taxon>
        <taxon>Aquificaceae</taxon>
        <taxon>Aquifex</taxon>
    </lineage>
</organism>
<dbReference type="PANTHER" id="PTHR30160">
    <property type="entry name" value="TETRAACYLDISACCHARIDE 4'-KINASE-RELATED"/>
    <property type="match status" value="1"/>
</dbReference>
<dbReference type="Pfam" id="PF01075">
    <property type="entry name" value="Glyco_transf_9"/>
    <property type="match status" value="1"/>
</dbReference>
<feature type="non-terminal residue" evidence="3">
    <location>
        <position position="1"/>
    </location>
</feature>
<keyword evidence="2" id="KW-0808">Transferase</keyword>
<dbReference type="SUPFAM" id="SSF53756">
    <property type="entry name" value="UDP-Glycosyltransferase/glycogen phosphorylase"/>
    <property type="match status" value="1"/>
</dbReference>
<dbReference type="CDD" id="cd03789">
    <property type="entry name" value="GT9_LPS_heptosyltransferase"/>
    <property type="match status" value="1"/>
</dbReference>
<accession>A0A7C5L6E2</accession>
<name>A0A7C5L6E2_AQUAO</name>
<dbReference type="InterPro" id="IPR051199">
    <property type="entry name" value="LPS_LOS_Heptosyltrfase"/>
</dbReference>
<keyword evidence="1" id="KW-0328">Glycosyltransferase</keyword>
<evidence type="ECO:0000256" key="1">
    <source>
        <dbReference type="ARBA" id="ARBA00022676"/>
    </source>
</evidence>
<dbReference type="GO" id="GO:0005829">
    <property type="term" value="C:cytosol"/>
    <property type="evidence" value="ECO:0007669"/>
    <property type="project" value="TreeGrafter"/>
</dbReference>
<evidence type="ECO:0000313" key="3">
    <source>
        <dbReference type="EMBL" id="HHJ63666.1"/>
    </source>
</evidence>
<dbReference type="GO" id="GO:0008713">
    <property type="term" value="F:ADP-heptose-lipopolysaccharide heptosyltransferase activity"/>
    <property type="evidence" value="ECO:0007669"/>
    <property type="project" value="TreeGrafter"/>
</dbReference>
<dbReference type="InterPro" id="IPR002201">
    <property type="entry name" value="Glyco_trans_9"/>
</dbReference>
<dbReference type="PANTHER" id="PTHR30160:SF1">
    <property type="entry name" value="LIPOPOLYSACCHARIDE 1,2-N-ACETYLGLUCOSAMINETRANSFERASE-RELATED"/>
    <property type="match status" value="1"/>
</dbReference>
<dbReference type="AlphaFoldDB" id="A0A7C5L6E2"/>
<comment type="caution">
    <text evidence="3">The sequence shown here is derived from an EMBL/GenBank/DDBJ whole genome shotgun (WGS) entry which is preliminary data.</text>
</comment>
<dbReference type="Proteomes" id="UP000885792">
    <property type="component" value="Unassembled WGS sequence"/>
</dbReference>